<proteinExistence type="predicted"/>
<feature type="compositionally biased region" description="Basic and acidic residues" evidence="1">
    <location>
        <begin position="303"/>
        <end position="329"/>
    </location>
</feature>
<dbReference type="AlphaFoldDB" id="A0A7X9T9L5"/>
<sequence>MKRSVYKLKSKSLGQEANLIVYGEGGYPVVAFQTQDQKASELEDEGMVDALAEFIDGKQIQLFSVDNFDEQSWSLLNGDNEARAARQEDYFRFVTDELIPRVHELNASNLRPIAFGCSMGAVHAAIALFRRPDLFQGCMALSGIYHSGYFFGDWMNSTLYDNDVLAFLPNMPLDHPYVGLYRNRSLLFCCGQGEDAQFADDERRMDAELNRLGVDHWCDYWGADVTHDWYWWKKQMAYFLPFVLEDVAKEVEKEPVAPWVAKAQEPAKKPAAKPAAKNAEAKPAAPKAKAKPAAAKAAAKPATKSEPKAAAKVAEKTAAKPAAKSEPKAAAKPAAKKVAPKAAAKAEPKPEAKPAAKKAEPKPEAKPAAKATPAKAEPKPAAAKPAVKKVAAKAEPKAATKVAEKTAAKPAAKAEPKPAAAKPAVKKAEPKPEAKPAAKPAVKKAASAAKPAAAKKPAAKSTARKAATTRTARKKR</sequence>
<dbReference type="SUPFAM" id="SSF53474">
    <property type="entry name" value="alpha/beta-Hydrolases"/>
    <property type="match status" value="1"/>
</dbReference>
<reference evidence="2 3" key="1">
    <citation type="submission" date="2020-04" db="EMBL/GenBank/DDBJ databases">
        <authorList>
            <person name="Hitch T.C.A."/>
            <person name="Wylensek D."/>
            <person name="Clavel T."/>
        </authorList>
    </citation>
    <scope>NUCLEOTIDE SEQUENCE [LARGE SCALE GENOMIC DNA]</scope>
    <source>
        <strain evidence="2 3">105184</strain>
    </source>
</reference>
<evidence type="ECO:0000313" key="3">
    <source>
        <dbReference type="Proteomes" id="UP000565613"/>
    </source>
</evidence>
<dbReference type="PANTHER" id="PTHR34403">
    <property type="entry name" value="TOL-PAL SYSTEM PROTEIN TOLA"/>
    <property type="match status" value="1"/>
</dbReference>
<feature type="compositionally biased region" description="Low complexity" evidence="1">
    <location>
        <begin position="437"/>
        <end position="470"/>
    </location>
</feature>
<feature type="compositionally biased region" description="Basic and acidic residues" evidence="1">
    <location>
        <begin position="344"/>
        <end position="367"/>
    </location>
</feature>
<dbReference type="InterPro" id="IPR000801">
    <property type="entry name" value="Esterase-like"/>
</dbReference>
<feature type="compositionally biased region" description="Basic and acidic residues" evidence="1">
    <location>
        <begin position="392"/>
        <end position="416"/>
    </location>
</feature>
<feature type="compositionally biased region" description="Low complexity" evidence="1">
    <location>
        <begin position="368"/>
        <end position="385"/>
    </location>
</feature>
<evidence type="ECO:0000313" key="2">
    <source>
        <dbReference type="EMBL" id="NMF25147.1"/>
    </source>
</evidence>
<accession>A0A7X9T9L5</accession>
<feature type="compositionally biased region" description="Basic and acidic residues" evidence="1">
    <location>
        <begin position="426"/>
        <end position="436"/>
    </location>
</feature>
<name>A0A7X9T9L5_9ACTN</name>
<dbReference type="RefSeq" id="WP_170103226.1">
    <property type="nucleotide sequence ID" value="NZ_JABAGR010000001.1"/>
</dbReference>
<protein>
    <submittedName>
        <fullName evidence="2">Esterase family protein</fullName>
    </submittedName>
</protein>
<dbReference type="InterPro" id="IPR050972">
    <property type="entry name" value="SDr-like"/>
</dbReference>
<dbReference type="Gene3D" id="3.40.50.1820">
    <property type="entry name" value="alpha/beta hydrolase"/>
    <property type="match status" value="1"/>
</dbReference>
<dbReference type="InterPro" id="IPR029058">
    <property type="entry name" value="AB_hydrolase_fold"/>
</dbReference>
<evidence type="ECO:0000256" key="1">
    <source>
        <dbReference type="SAM" id="MobiDB-lite"/>
    </source>
</evidence>
<dbReference type="PANTHER" id="PTHR34403:SF14">
    <property type="entry name" value="OS05G0225800 PROTEIN"/>
    <property type="match status" value="1"/>
</dbReference>
<feature type="compositionally biased region" description="Low complexity" evidence="1">
    <location>
        <begin position="272"/>
        <end position="302"/>
    </location>
</feature>
<feature type="region of interest" description="Disordered" evidence="1">
    <location>
        <begin position="264"/>
        <end position="476"/>
    </location>
</feature>
<gene>
    <name evidence="2" type="ORF">HF885_01630</name>
</gene>
<dbReference type="EMBL" id="JABAGR010000001">
    <property type="protein sequence ID" value="NMF25147.1"/>
    <property type="molecule type" value="Genomic_DNA"/>
</dbReference>
<dbReference type="Proteomes" id="UP000565613">
    <property type="component" value="Unassembled WGS sequence"/>
</dbReference>
<dbReference type="Pfam" id="PF00756">
    <property type="entry name" value="Esterase"/>
    <property type="match status" value="1"/>
</dbReference>
<comment type="caution">
    <text evidence="2">The sequence shown here is derived from an EMBL/GenBank/DDBJ whole genome shotgun (WGS) entry which is preliminary data.</text>
</comment>
<organism evidence="2 3">
    <name type="scientific">Parafannyhessea umbonata</name>
    <dbReference type="NCBI Taxonomy" id="604330"/>
    <lineage>
        <taxon>Bacteria</taxon>
        <taxon>Bacillati</taxon>
        <taxon>Actinomycetota</taxon>
        <taxon>Coriobacteriia</taxon>
        <taxon>Coriobacteriales</taxon>
        <taxon>Atopobiaceae</taxon>
        <taxon>Parafannyhessea</taxon>
    </lineage>
</organism>